<comment type="caution">
    <text evidence="5">The sequence shown here is derived from an EMBL/GenBank/DDBJ whole genome shotgun (WGS) entry which is preliminary data.</text>
</comment>
<keyword evidence="6" id="KW-1185">Reference proteome</keyword>
<evidence type="ECO:0000256" key="2">
    <source>
        <dbReference type="ARBA" id="ARBA00023125"/>
    </source>
</evidence>
<accession>A0ABW1QKE9</accession>
<evidence type="ECO:0000313" key="6">
    <source>
        <dbReference type="Proteomes" id="UP001596097"/>
    </source>
</evidence>
<dbReference type="PANTHER" id="PTHR43537:SF5">
    <property type="entry name" value="UXU OPERON TRANSCRIPTIONAL REGULATOR"/>
    <property type="match status" value="1"/>
</dbReference>
<dbReference type="InterPro" id="IPR000524">
    <property type="entry name" value="Tscrpt_reg_HTH_GntR"/>
</dbReference>
<evidence type="ECO:0000256" key="3">
    <source>
        <dbReference type="ARBA" id="ARBA00023163"/>
    </source>
</evidence>
<dbReference type="InterPro" id="IPR011711">
    <property type="entry name" value="GntR_C"/>
</dbReference>
<organism evidence="5 6">
    <name type="scientific">Mumia xiangluensis</name>
    <dbReference type="NCBI Taxonomy" id="1678900"/>
    <lineage>
        <taxon>Bacteria</taxon>
        <taxon>Bacillati</taxon>
        <taxon>Actinomycetota</taxon>
        <taxon>Actinomycetes</taxon>
        <taxon>Propionibacteriales</taxon>
        <taxon>Nocardioidaceae</taxon>
        <taxon>Mumia</taxon>
    </lineage>
</organism>
<dbReference type="PRINTS" id="PR00035">
    <property type="entry name" value="HTHGNTR"/>
</dbReference>
<keyword evidence="3" id="KW-0804">Transcription</keyword>
<keyword evidence="2" id="KW-0238">DNA-binding</keyword>
<dbReference type="Pfam" id="PF00392">
    <property type="entry name" value="GntR"/>
    <property type="match status" value="1"/>
</dbReference>
<proteinExistence type="predicted"/>
<reference evidence="6" key="1">
    <citation type="journal article" date="2019" name="Int. J. Syst. Evol. Microbiol.">
        <title>The Global Catalogue of Microorganisms (GCM) 10K type strain sequencing project: providing services to taxonomists for standard genome sequencing and annotation.</title>
        <authorList>
            <consortium name="The Broad Institute Genomics Platform"/>
            <consortium name="The Broad Institute Genome Sequencing Center for Infectious Disease"/>
            <person name="Wu L."/>
            <person name="Ma J."/>
        </authorList>
    </citation>
    <scope>NUCLEOTIDE SEQUENCE [LARGE SCALE GENOMIC DNA]</scope>
    <source>
        <strain evidence="6">CGMCC 4.7198</strain>
    </source>
</reference>
<sequence length="266" mass="29269">MPQPQRLNTPSVAEAVASQLRSRILDGDLVDGSELPPEATLLAQFPVSRPSLREAFRILETEGLITVRRGKRGGILITHPQPAGAAYHVGLLLHSRHTSLADLADARNLVEPLTAEQAARRRNHRRIGRELSALTREAEEQLEDGLKFTELSTQFHHHLVMSAGNETLQILVGVIEGLWNTQELTWAASAVVEGQYPAIALRREVVRAHLRISDAIEQGDADEALRLTRAHLKATSRFVASSGGEVRVLDEHGGRRQVPVRVITHG</sequence>
<dbReference type="CDD" id="cd07377">
    <property type="entry name" value="WHTH_GntR"/>
    <property type="match status" value="1"/>
</dbReference>
<feature type="domain" description="HTH gntR-type" evidence="4">
    <location>
        <begin position="10"/>
        <end position="80"/>
    </location>
</feature>
<name>A0ABW1QKE9_9ACTN</name>
<dbReference type="SMART" id="SM00345">
    <property type="entry name" value="HTH_GNTR"/>
    <property type="match status" value="1"/>
</dbReference>
<protein>
    <submittedName>
        <fullName evidence="5">FadR/GntR family transcriptional regulator</fullName>
    </submittedName>
</protein>
<dbReference type="PROSITE" id="PS50949">
    <property type="entry name" value="HTH_GNTR"/>
    <property type="match status" value="1"/>
</dbReference>
<dbReference type="InterPro" id="IPR036388">
    <property type="entry name" value="WH-like_DNA-bd_sf"/>
</dbReference>
<dbReference type="EMBL" id="JBHSQL010000003">
    <property type="protein sequence ID" value="MFC6148770.1"/>
    <property type="molecule type" value="Genomic_DNA"/>
</dbReference>
<dbReference type="InterPro" id="IPR036390">
    <property type="entry name" value="WH_DNA-bd_sf"/>
</dbReference>
<dbReference type="PANTHER" id="PTHR43537">
    <property type="entry name" value="TRANSCRIPTIONAL REGULATOR, GNTR FAMILY"/>
    <property type="match status" value="1"/>
</dbReference>
<dbReference type="Pfam" id="PF07729">
    <property type="entry name" value="FCD"/>
    <property type="match status" value="1"/>
</dbReference>
<keyword evidence="1" id="KW-0805">Transcription regulation</keyword>
<dbReference type="SUPFAM" id="SSF46785">
    <property type="entry name" value="Winged helix' DNA-binding domain"/>
    <property type="match status" value="1"/>
</dbReference>
<dbReference type="RefSeq" id="WP_163695585.1">
    <property type="nucleotide sequence ID" value="NZ_JBHSQL010000003.1"/>
</dbReference>
<dbReference type="SMART" id="SM00895">
    <property type="entry name" value="FCD"/>
    <property type="match status" value="1"/>
</dbReference>
<evidence type="ECO:0000256" key="1">
    <source>
        <dbReference type="ARBA" id="ARBA00023015"/>
    </source>
</evidence>
<dbReference type="Proteomes" id="UP001596097">
    <property type="component" value="Unassembled WGS sequence"/>
</dbReference>
<gene>
    <name evidence="5" type="ORF">ACFPYK_05145</name>
</gene>
<dbReference type="Gene3D" id="1.20.120.530">
    <property type="entry name" value="GntR ligand-binding domain-like"/>
    <property type="match status" value="1"/>
</dbReference>
<dbReference type="SUPFAM" id="SSF48008">
    <property type="entry name" value="GntR ligand-binding domain-like"/>
    <property type="match status" value="1"/>
</dbReference>
<evidence type="ECO:0000259" key="4">
    <source>
        <dbReference type="PROSITE" id="PS50949"/>
    </source>
</evidence>
<evidence type="ECO:0000313" key="5">
    <source>
        <dbReference type="EMBL" id="MFC6148770.1"/>
    </source>
</evidence>
<dbReference type="InterPro" id="IPR008920">
    <property type="entry name" value="TF_FadR/GntR_C"/>
</dbReference>
<dbReference type="Gene3D" id="1.10.10.10">
    <property type="entry name" value="Winged helix-like DNA-binding domain superfamily/Winged helix DNA-binding domain"/>
    <property type="match status" value="1"/>
</dbReference>